<name>A0A0A6P699_9GAMM</name>
<reference evidence="2 3" key="1">
    <citation type="journal article" date="2016" name="Front. Microbiol.">
        <title>Single-Cell (Meta-)Genomics of a Dimorphic Candidatus Thiomargarita nelsonii Reveals Genomic Plasticity.</title>
        <authorList>
            <person name="Flood B.E."/>
            <person name="Fliss P."/>
            <person name="Jones D.S."/>
            <person name="Dick G.J."/>
            <person name="Jain S."/>
            <person name="Kaster A.K."/>
            <person name="Winkel M."/>
            <person name="Mussmann M."/>
            <person name="Bailey J."/>
        </authorList>
    </citation>
    <scope>NUCLEOTIDE SEQUENCE [LARGE SCALE GENOMIC DNA]</scope>
    <source>
        <strain evidence="2">Hydrate Ridge</strain>
    </source>
</reference>
<dbReference type="SMART" id="SM00028">
    <property type="entry name" value="TPR"/>
    <property type="match status" value="4"/>
</dbReference>
<dbReference type="Pfam" id="PF13414">
    <property type="entry name" value="TPR_11"/>
    <property type="match status" value="1"/>
</dbReference>
<organism evidence="2 3">
    <name type="scientific">Candidatus Thiomargarita nelsonii</name>
    <dbReference type="NCBI Taxonomy" id="1003181"/>
    <lineage>
        <taxon>Bacteria</taxon>
        <taxon>Pseudomonadati</taxon>
        <taxon>Pseudomonadota</taxon>
        <taxon>Gammaproteobacteria</taxon>
        <taxon>Thiotrichales</taxon>
        <taxon>Thiotrichaceae</taxon>
        <taxon>Thiomargarita</taxon>
    </lineage>
</organism>
<feature type="repeat" description="TPR" evidence="1">
    <location>
        <begin position="24"/>
        <end position="57"/>
    </location>
</feature>
<keyword evidence="1" id="KW-0802">TPR repeat</keyword>
<sequence>MSVLSACGPKNIQDDNSTPNQKLAKTYAEMGKEHMQYGRYNIALKKLEKALRLDKNNAYAHLYIAILYYKHLESSDDKARQHFEKAVAINPNDSFILENYGQFLCEHDQWRKANKRFQQALENPNSYQYLEIPYGNAGLCALRHNKYHQAETYFRKALQKNNNFPRALHRMAELTYKQRHYQQARHYLQRYEKIAKHSPKTLWLGVRIERTFKNREAEIDYALSLLRHFPDSEETQLLNQSKKP</sequence>
<dbReference type="Proteomes" id="UP000030428">
    <property type="component" value="Unassembled WGS sequence"/>
</dbReference>
<dbReference type="Gene3D" id="1.25.40.10">
    <property type="entry name" value="Tetratricopeptide repeat domain"/>
    <property type="match status" value="1"/>
</dbReference>
<dbReference type="PANTHER" id="PTHR12558">
    <property type="entry name" value="CELL DIVISION CYCLE 16,23,27"/>
    <property type="match status" value="1"/>
</dbReference>
<protein>
    <submittedName>
        <fullName evidence="2">Uncharacterized protein</fullName>
    </submittedName>
</protein>
<accession>A0A0A6P699</accession>
<evidence type="ECO:0000313" key="3">
    <source>
        <dbReference type="Proteomes" id="UP000030428"/>
    </source>
</evidence>
<dbReference type="Pfam" id="PF14559">
    <property type="entry name" value="TPR_19"/>
    <property type="match status" value="1"/>
</dbReference>
<dbReference type="NCBIfam" id="TIGR02521">
    <property type="entry name" value="type_IV_pilW"/>
    <property type="match status" value="1"/>
</dbReference>
<gene>
    <name evidence="2" type="ORF">PN36_17885</name>
</gene>
<dbReference type="InterPro" id="IPR019734">
    <property type="entry name" value="TPR_rpt"/>
</dbReference>
<comment type="caution">
    <text evidence="2">The sequence shown here is derived from an EMBL/GenBank/DDBJ whole genome shotgun (WGS) entry which is preliminary data.</text>
</comment>
<dbReference type="InterPro" id="IPR011990">
    <property type="entry name" value="TPR-like_helical_dom_sf"/>
</dbReference>
<evidence type="ECO:0000313" key="2">
    <source>
        <dbReference type="EMBL" id="KHD05854.2"/>
    </source>
</evidence>
<dbReference type="PANTHER" id="PTHR12558:SF13">
    <property type="entry name" value="CELL DIVISION CYCLE PROTEIN 27 HOMOLOG"/>
    <property type="match status" value="1"/>
</dbReference>
<evidence type="ECO:0000256" key="1">
    <source>
        <dbReference type="PROSITE-ProRule" id="PRU00339"/>
    </source>
</evidence>
<dbReference type="PROSITE" id="PS50005">
    <property type="entry name" value="TPR"/>
    <property type="match status" value="1"/>
</dbReference>
<dbReference type="EMBL" id="JSZA02000069">
    <property type="protein sequence ID" value="KHD05854.2"/>
    <property type="molecule type" value="Genomic_DNA"/>
</dbReference>
<dbReference type="InterPro" id="IPR013360">
    <property type="entry name" value="Pilus_4_PilW"/>
</dbReference>
<keyword evidence="3" id="KW-1185">Reference proteome</keyword>
<proteinExistence type="predicted"/>
<dbReference type="Pfam" id="PF13431">
    <property type="entry name" value="TPR_17"/>
    <property type="match status" value="1"/>
</dbReference>
<dbReference type="AlphaFoldDB" id="A0A0A6P699"/>
<dbReference type="SUPFAM" id="SSF48452">
    <property type="entry name" value="TPR-like"/>
    <property type="match status" value="1"/>
</dbReference>